<evidence type="ECO:0000313" key="4">
    <source>
        <dbReference type="EnsemblPlants" id="AUR62014866-RA:cds"/>
    </source>
</evidence>
<name>A0A803LLL9_CHEQI</name>
<dbReference type="Proteomes" id="UP000596660">
    <property type="component" value="Unplaced"/>
</dbReference>
<evidence type="ECO:0000256" key="2">
    <source>
        <dbReference type="SAM" id="Phobius"/>
    </source>
</evidence>
<organism evidence="4 5">
    <name type="scientific">Chenopodium quinoa</name>
    <name type="common">Quinoa</name>
    <dbReference type="NCBI Taxonomy" id="63459"/>
    <lineage>
        <taxon>Eukaryota</taxon>
        <taxon>Viridiplantae</taxon>
        <taxon>Streptophyta</taxon>
        <taxon>Embryophyta</taxon>
        <taxon>Tracheophyta</taxon>
        <taxon>Spermatophyta</taxon>
        <taxon>Magnoliopsida</taxon>
        <taxon>eudicotyledons</taxon>
        <taxon>Gunneridae</taxon>
        <taxon>Pentapetalae</taxon>
        <taxon>Caryophyllales</taxon>
        <taxon>Chenopodiaceae</taxon>
        <taxon>Chenopodioideae</taxon>
        <taxon>Atripliceae</taxon>
        <taxon>Chenopodium</taxon>
    </lineage>
</organism>
<accession>A0A803LLL9</accession>
<dbReference type="Gene3D" id="1.10.287.1490">
    <property type="match status" value="1"/>
</dbReference>
<dbReference type="KEGG" id="cqi:110693670"/>
<dbReference type="AlphaFoldDB" id="A0A803LLL9"/>
<dbReference type="OrthoDB" id="679141at2759"/>
<evidence type="ECO:0000256" key="3">
    <source>
        <dbReference type="SAM" id="SignalP"/>
    </source>
</evidence>
<keyword evidence="2" id="KW-0812">Transmembrane</keyword>
<feature type="transmembrane region" description="Helical" evidence="2">
    <location>
        <begin position="263"/>
        <end position="284"/>
    </location>
</feature>
<evidence type="ECO:0000313" key="5">
    <source>
        <dbReference type="Proteomes" id="UP000596660"/>
    </source>
</evidence>
<sequence>MAMTLPTAYLAIAFFLSLFSTSNAVTVDSTEINHPQFQNHQICSNSDTNLECEIQDMKLKIARLEHLTEMTGQELDSKSLLIGNCEMKIEELSRTIQHLDSDLSNLKDAPDYEEMINLLEEQVRELEAVVRRNDLNISQLKVRVKDDKRSVESLASKVELMAKIIPELWFHVQKLEQAREVIERRTGELRWHLRNERCLFFKFINKLPGRRYHDMLVAYSSEAINLLRRSYTAIKKYHHQLQGFLRQKMEINDFTAVFASEELVFYLVSVVVVFPTILFLRWLLSVFFSLASSVAVFLLTLAMSVLSLVPFLVSALAVFYLLFALR</sequence>
<keyword evidence="2" id="KW-1133">Transmembrane helix</keyword>
<dbReference type="SMR" id="A0A803LLL9"/>
<dbReference type="Gramene" id="AUR62014866-RA">
    <property type="protein sequence ID" value="AUR62014866-RA:cds"/>
    <property type="gene ID" value="AUR62014866"/>
</dbReference>
<dbReference type="PANTHER" id="PTHR34360">
    <property type="entry name" value="OS08G0519400 PROTEIN"/>
    <property type="match status" value="1"/>
</dbReference>
<evidence type="ECO:0000256" key="1">
    <source>
        <dbReference type="SAM" id="Coils"/>
    </source>
</evidence>
<feature type="signal peptide" evidence="3">
    <location>
        <begin position="1"/>
        <end position="24"/>
    </location>
</feature>
<protein>
    <recommendedName>
        <fullName evidence="6">Transmembrane protein</fullName>
    </recommendedName>
</protein>
<keyword evidence="1" id="KW-0175">Coiled coil</keyword>
<dbReference type="GeneID" id="110693670"/>
<dbReference type="RefSeq" id="XP_021726522.1">
    <property type="nucleotide sequence ID" value="XM_021870830.1"/>
</dbReference>
<feature type="chain" id="PRO_5031207981" description="Transmembrane protein" evidence="3">
    <location>
        <begin position="25"/>
        <end position="326"/>
    </location>
</feature>
<gene>
    <name evidence="4" type="primary">LOC110693670</name>
</gene>
<dbReference type="OMA" id="FPLMSAW"/>
<feature type="transmembrane region" description="Helical" evidence="2">
    <location>
        <begin position="296"/>
        <end position="323"/>
    </location>
</feature>
<keyword evidence="2" id="KW-0472">Membrane</keyword>
<reference evidence="4" key="2">
    <citation type="submission" date="2021-03" db="UniProtKB">
        <authorList>
            <consortium name="EnsemblPlants"/>
        </authorList>
    </citation>
    <scope>IDENTIFICATION</scope>
</reference>
<evidence type="ECO:0008006" key="6">
    <source>
        <dbReference type="Google" id="ProtNLM"/>
    </source>
</evidence>
<proteinExistence type="predicted"/>
<keyword evidence="5" id="KW-1185">Reference proteome</keyword>
<dbReference type="EnsemblPlants" id="AUR62014866-RA">
    <property type="protein sequence ID" value="AUR62014866-RA:cds"/>
    <property type="gene ID" value="AUR62014866"/>
</dbReference>
<reference evidence="4" key="1">
    <citation type="journal article" date="2017" name="Nature">
        <title>The genome of Chenopodium quinoa.</title>
        <authorList>
            <person name="Jarvis D.E."/>
            <person name="Ho Y.S."/>
            <person name="Lightfoot D.J."/>
            <person name="Schmoeckel S.M."/>
            <person name="Li B."/>
            <person name="Borm T.J.A."/>
            <person name="Ohyanagi H."/>
            <person name="Mineta K."/>
            <person name="Michell C.T."/>
            <person name="Saber N."/>
            <person name="Kharbatia N.M."/>
            <person name="Rupper R.R."/>
            <person name="Sharp A.R."/>
            <person name="Dally N."/>
            <person name="Boughton B.A."/>
            <person name="Woo Y.H."/>
            <person name="Gao G."/>
            <person name="Schijlen E.G.W.M."/>
            <person name="Guo X."/>
            <person name="Momin A.A."/>
            <person name="Negrao S."/>
            <person name="Al-Babili S."/>
            <person name="Gehring C."/>
            <person name="Roessner U."/>
            <person name="Jung C."/>
            <person name="Murphy K."/>
            <person name="Arold S.T."/>
            <person name="Gojobori T."/>
            <person name="van der Linden C.G."/>
            <person name="van Loo E.N."/>
            <person name="Jellen E.N."/>
            <person name="Maughan P.J."/>
            <person name="Tester M."/>
        </authorList>
    </citation>
    <scope>NUCLEOTIDE SEQUENCE [LARGE SCALE GENOMIC DNA]</scope>
    <source>
        <strain evidence="4">cv. PI 614886</strain>
    </source>
</reference>
<keyword evidence="3" id="KW-0732">Signal</keyword>
<dbReference type="PANTHER" id="PTHR34360:SF2">
    <property type="entry name" value="MYOSIN HEAVY CHAIN-LIKE PROTEIN"/>
    <property type="match status" value="1"/>
</dbReference>
<feature type="coiled-coil region" evidence="1">
    <location>
        <begin position="89"/>
        <end position="136"/>
    </location>
</feature>